<dbReference type="EMBL" id="MU864522">
    <property type="protein sequence ID" value="KAK4183827.1"/>
    <property type="molecule type" value="Genomic_DNA"/>
</dbReference>
<evidence type="ECO:0000313" key="2">
    <source>
        <dbReference type="Proteomes" id="UP001302126"/>
    </source>
</evidence>
<dbReference type="SUPFAM" id="SSF48403">
    <property type="entry name" value="Ankyrin repeat"/>
    <property type="match status" value="1"/>
</dbReference>
<sequence>MPRCFILRVLNRPRVASVDYVGALLSDNGNGDLWDMNAMTSNNQTPLMLAIQRRGAKPLGNRSLINLLLSRGADPYLCRTFKDLKYEARGSVGKVELEASVNLLDPGNGKRLSRSAADGILQYQRVLNINPQFHGLSAFEMAIWLGRFYIVREILSHKPLPKQHSVRHTTSPIQFRLAMLVYLSRDPESCPFVQASSAAKRTRKNKSGASSANPCIAEEDPSSHSLLACVLRYRKQDSAISREHFDHQSFVFAITEWAYCVAVMLELIEQLNDDPNRSLEGEERYFVDLLDSILSSQNGGPLHTTLRQIFTIVADEEQEKGSTQRAFKCLVQKSVVSELRMVRDVLDFVPVKGRRVKVDSFYTTPSESSWMGWSKTSLIDFTKEVYVDI</sequence>
<evidence type="ECO:0000313" key="1">
    <source>
        <dbReference type="EMBL" id="KAK4183827.1"/>
    </source>
</evidence>
<protein>
    <recommendedName>
        <fullName evidence="3">Ankyrin repeat protein</fullName>
    </recommendedName>
</protein>
<evidence type="ECO:0008006" key="3">
    <source>
        <dbReference type="Google" id="ProtNLM"/>
    </source>
</evidence>
<organism evidence="1 2">
    <name type="scientific">Podospora australis</name>
    <dbReference type="NCBI Taxonomy" id="1536484"/>
    <lineage>
        <taxon>Eukaryota</taxon>
        <taxon>Fungi</taxon>
        <taxon>Dikarya</taxon>
        <taxon>Ascomycota</taxon>
        <taxon>Pezizomycotina</taxon>
        <taxon>Sordariomycetes</taxon>
        <taxon>Sordariomycetidae</taxon>
        <taxon>Sordariales</taxon>
        <taxon>Podosporaceae</taxon>
        <taxon>Podospora</taxon>
    </lineage>
</organism>
<reference evidence="1" key="2">
    <citation type="submission" date="2023-05" db="EMBL/GenBank/DDBJ databases">
        <authorList>
            <consortium name="Lawrence Berkeley National Laboratory"/>
            <person name="Steindorff A."/>
            <person name="Hensen N."/>
            <person name="Bonometti L."/>
            <person name="Westerberg I."/>
            <person name="Brannstrom I.O."/>
            <person name="Guillou S."/>
            <person name="Cros-Aarteil S."/>
            <person name="Calhoun S."/>
            <person name="Haridas S."/>
            <person name="Kuo A."/>
            <person name="Mondo S."/>
            <person name="Pangilinan J."/>
            <person name="Riley R."/>
            <person name="Labutti K."/>
            <person name="Andreopoulos B."/>
            <person name="Lipzen A."/>
            <person name="Chen C."/>
            <person name="Yanf M."/>
            <person name="Daum C."/>
            <person name="Ng V."/>
            <person name="Clum A."/>
            <person name="Ohm R."/>
            <person name="Martin F."/>
            <person name="Silar P."/>
            <person name="Natvig D."/>
            <person name="Lalanne C."/>
            <person name="Gautier V."/>
            <person name="Ament-Velasquez S.L."/>
            <person name="Kruys A."/>
            <person name="Hutchinson M.I."/>
            <person name="Powell A.J."/>
            <person name="Barry K."/>
            <person name="Miller A.N."/>
            <person name="Grigoriev I.V."/>
            <person name="Debuchy R."/>
            <person name="Gladieux P."/>
            <person name="Thoren M.H."/>
            <person name="Johannesson H."/>
        </authorList>
    </citation>
    <scope>NUCLEOTIDE SEQUENCE</scope>
    <source>
        <strain evidence="1">PSN309</strain>
    </source>
</reference>
<accession>A0AAN6WP83</accession>
<dbReference type="InterPro" id="IPR036770">
    <property type="entry name" value="Ankyrin_rpt-contain_sf"/>
</dbReference>
<dbReference type="InterPro" id="IPR002110">
    <property type="entry name" value="Ankyrin_rpt"/>
</dbReference>
<proteinExistence type="predicted"/>
<comment type="caution">
    <text evidence="1">The sequence shown here is derived from an EMBL/GenBank/DDBJ whole genome shotgun (WGS) entry which is preliminary data.</text>
</comment>
<gene>
    <name evidence="1" type="ORF">QBC35DRAFT_83668</name>
</gene>
<dbReference type="AlphaFoldDB" id="A0AAN6WP83"/>
<reference evidence="1" key="1">
    <citation type="journal article" date="2023" name="Mol. Phylogenet. Evol.">
        <title>Genome-scale phylogeny and comparative genomics of the fungal order Sordariales.</title>
        <authorList>
            <person name="Hensen N."/>
            <person name="Bonometti L."/>
            <person name="Westerberg I."/>
            <person name="Brannstrom I.O."/>
            <person name="Guillou S."/>
            <person name="Cros-Aarteil S."/>
            <person name="Calhoun S."/>
            <person name="Haridas S."/>
            <person name="Kuo A."/>
            <person name="Mondo S."/>
            <person name="Pangilinan J."/>
            <person name="Riley R."/>
            <person name="LaButti K."/>
            <person name="Andreopoulos B."/>
            <person name="Lipzen A."/>
            <person name="Chen C."/>
            <person name="Yan M."/>
            <person name="Daum C."/>
            <person name="Ng V."/>
            <person name="Clum A."/>
            <person name="Steindorff A."/>
            <person name="Ohm R.A."/>
            <person name="Martin F."/>
            <person name="Silar P."/>
            <person name="Natvig D.O."/>
            <person name="Lalanne C."/>
            <person name="Gautier V."/>
            <person name="Ament-Velasquez S.L."/>
            <person name="Kruys A."/>
            <person name="Hutchinson M.I."/>
            <person name="Powell A.J."/>
            <person name="Barry K."/>
            <person name="Miller A.N."/>
            <person name="Grigoriev I.V."/>
            <person name="Debuchy R."/>
            <person name="Gladieux P."/>
            <person name="Hiltunen Thoren M."/>
            <person name="Johannesson H."/>
        </authorList>
    </citation>
    <scope>NUCLEOTIDE SEQUENCE</scope>
    <source>
        <strain evidence="1">PSN309</strain>
    </source>
</reference>
<dbReference type="SMART" id="SM00248">
    <property type="entry name" value="ANK"/>
    <property type="match status" value="2"/>
</dbReference>
<keyword evidence="2" id="KW-1185">Reference proteome</keyword>
<dbReference type="Gene3D" id="1.25.40.20">
    <property type="entry name" value="Ankyrin repeat-containing domain"/>
    <property type="match status" value="1"/>
</dbReference>
<dbReference type="Proteomes" id="UP001302126">
    <property type="component" value="Unassembled WGS sequence"/>
</dbReference>
<name>A0AAN6WP83_9PEZI</name>